<proteinExistence type="predicted"/>
<dbReference type="InterPro" id="IPR001507">
    <property type="entry name" value="ZP_dom"/>
</dbReference>
<dbReference type="PROSITE" id="PS51034">
    <property type="entry name" value="ZP_2"/>
    <property type="match status" value="1"/>
</dbReference>
<dbReference type="Proteomes" id="UP000749559">
    <property type="component" value="Unassembled WGS sequence"/>
</dbReference>
<dbReference type="InterPro" id="IPR057371">
    <property type="entry name" value="VERL_C"/>
</dbReference>
<evidence type="ECO:0000313" key="1">
    <source>
        <dbReference type="EMBL" id="CAH1778022.1"/>
    </source>
</evidence>
<dbReference type="EMBL" id="CAIIXF020000002">
    <property type="protein sequence ID" value="CAH1778022.1"/>
    <property type="molecule type" value="Genomic_DNA"/>
</dbReference>
<dbReference type="Pfam" id="PF25272">
    <property type="entry name" value="VERL_C"/>
    <property type="match status" value="1"/>
</dbReference>
<keyword evidence="2" id="KW-1185">Reference proteome</keyword>
<evidence type="ECO:0000313" key="2">
    <source>
        <dbReference type="Proteomes" id="UP000749559"/>
    </source>
</evidence>
<name>A0A8J1XKB4_OWEFU</name>
<reference evidence="1" key="1">
    <citation type="submission" date="2022-03" db="EMBL/GenBank/DDBJ databases">
        <authorList>
            <person name="Martin C."/>
        </authorList>
    </citation>
    <scope>NUCLEOTIDE SEQUENCE</scope>
</reference>
<organism evidence="1 2">
    <name type="scientific">Owenia fusiformis</name>
    <name type="common">Polychaete worm</name>
    <dbReference type="NCBI Taxonomy" id="6347"/>
    <lineage>
        <taxon>Eukaryota</taxon>
        <taxon>Metazoa</taxon>
        <taxon>Spiralia</taxon>
        <taxon>Lophotrochozoa</taxon>
        <taxon>Annelida</taxon>
        <taxon>Polychaeta</taxon>
        <taxon>Sedentaria</taxon>
        <taxon>Canalipalpata</taxon>
        <taxon>Sabellida</taxon>
        <taxon>Oweniida</taxon>
        <taxon>Oweniidae</taxon>
        <taxon>Owenia</taxon>
    </lineage>
</organism>
<dbReference type="AlphaFoldDB" id="A0A8J1XKB4"/>
<sequence length="440" mass="48058">MALSVVLVGLLTIYMCNCAVVVTKDDFSVNCGGETTDEGFGPINITIEVTSDLWSANNYTVYAFENQTCAFKPSRPQENPLQNNNDTFHTLYEFSWPQDRLSTIGKVGSCGMKRVSEQKLSIEIAVVEGILFTTNDKVFTVSCDYTPKSISESEVGEGGLIPTPPEIGGTATPNNLDRDYHLELVDYVTGRVLEGAVPIGTVVQLRIRAEGADDGKKSTSSIADDENGLQVSKCTASNSDFSNTVTLIDSYCSEFKDGIDFVEKPDYTDIKGFQSVDLLSWSPAFEMFAIAGGPVDHVVIFECAVTICRIDGECDGDNCPSKRKRRRVESAKLRNVNEQHRSKRAADSAGEVGLSATVIVDETEKSAANGTNFDMTALIIAVSVLGVLLLLLAVAAVAIAMRLTQSKNKARSRTSRTAHIYHHDNQYNDKVQHGYKETYY</sequence>
<protein>
    <submittedName>
        <fullName evidence="1">Uncharacterized protein</fullName>
    </submittedName>
</protein>
<gene>
    <name evidence="1" type="ORF">OFUS_LOCUS4995</name>
</gene>
<comment type="caution">
    <text evidence="1">The sequence shown here is derived from an EMBL/GenBank/DDBJ whole genome shotgun (WGS) entry which is preliminary data.</text>
</comment>
<accession>A0A8J1XKB4</accession>